<protein>
    <recommendedName>
        <fullName evidence="1">Retrotransposon Copia-like N-terminal domain-containing protein</fullName>
    </recommendedName>
</protein>
<dbReference type="PANTHER" id="PTHR37610">
    <property type="entry name" value="CCHC-TYPE DOMAIN-CONTAINING PROTEIN"/>
    <property type="match status" value="1"/>
</dbReference>
<dbReference type="PANTHER" id="PTHR37610:SF101">
    <property type="entry name" value="(RAPE) HYPOTHETICAL PROTEIN"/>
    <property type="match status" value="1"/>
</dbReference>
<evidence type="ECO:0000313" key="2">
    <source>
        <dbReference type="EMBL" id="KAL1205080.1"/>
    </source>
</evidence>
<sequence length="117" mass="13250">MSEGAKKIELAKSSSTETQRRTISLYDLTSNDNPGSTISRPMLRGDNYEERAINLETALYSRKKFGFLDGTITQLTEDSPNYEDWKPINALIVSWIKMTIDLKLLSNISHKPIAKNL</sequence>
<reference evidence="2 3" key="1">
    <citation type="submission" date="2024-04" db="EMBL/GenBank/DDBJ databases">
        <title>Genome assembly C_amara_ONT_v2.</title>
        <authorList>
            <person name="Yant L."/>
            <person name="Moore C."/>
            <person name="Slenker M."/>
        </authorList>
    </citation>
    <scope>NUCLEOTIDE SEQUENCE [LARGE SCALE GENOMIC DNA]</scope>
    <source>
        <tissue evidence="2">Leaf</tissue>
    </source>
</reference>
<accession>A0ABD1ATY8</accession>
<proteinExistence type="predicted"/>
<dbReference type="Pfam" id="PF14244">
    <property type="entry name" value="Retrotran_gag_3"/>
    <property type="match status" value="1"/>
</dbReference>
<organism evidence="2 3">
    <name type="scientific">Cardamine amara subsp. amara</name>
    <dbReference type="NCBI Taxonomy" id="228776"/>
    <lineage>
        <taxon>Eukaryota</taxon>
        <taxon>Viridiplantae</taxon>
        <taxon>Streptophyta</taxon>
        <taxon>Embryophyta</taxon>
        <taxon>Tracheophyta</taxon>
        <taxon>Spermatophyta</taxon>
        <taxon>Magnoliopsida</taxon>
        <taxon>eudicotyledons</taxon>
        <taxon>Gunneridae</taxon>
        <taxon>Pentapetalae</taxon>
        <taxon>rosids</taxon>
        <taxon>malvids</taxon>
        <taxon>Brassicales</taxon>
        <taxon>Brassicaceae</taxon>
        <taxon>Cardamineae</taxon>
        <taxon>Cardamine</taxon>
    </lineage>
</organism>
<name>A0ABD1ATY8_CARAN</name>
<dbReference type="InterPro" id="IPR029472">
    <property type="entry name" value="Copia-like_N"/>
</dbReference>
<comment type="caution">
    <text evidence="2">The sequence shown here is derived from an EMBL/GenBank/DDBJ whole genome shotgun (WGS) entry which is preliminary data.</text>
</comment>
<evidence type="ECO:0000313" key="3">
    <source>
        <dbReference type="Proteomes" id="UP001558713"/>
    </source>
</evidence>
<gene>
    <name evidence="2" type="ORF">V5N11_016421</name>
</gene>
<keyword evidence="3" id="KW-1185">Reference proteome</keyword>
<feature type="domain" description="Retrotransposon Copia-like N-terminal" evidence="1">
    <location>
        <begin position="30"/>
        <end position="72"/>
    </location>
</feature>
<dbReference type="AlphaFoldDB" id="A0ABD1ATY8"/>
<dbReference type="Proteomes" id="UP001558713">
    <property type="component" value="Unassembled WGS sequence"/>
</dbReference>
<evidence type="ECO:0000259" key="1">
    <source>
        <dbReference type="Pfam" id="PF14244"/>
    </source>
</evidence>
<dbReference type="EMBL" id="JBANAX010000525">
    <property type="protein sequence ID" value="KAL1205080.1"/>
    <property type="molecule type" value="Genomic_DNA"/>
</dbReference>